<dbReference type="NCBIfam" id="NF010052">
    <property type="entry name" value="PRK13529.1"/>
    <property type="match status" value="1"/>
</dbReference>
<evidence type="ECO:0000313" key="8">
    <source>
        <dbReference type="Proteomes" id="UP000631653"/>
    </source>
</evidence>
<accession>A0ABX0K0E7</accession>
<dbReference type="InterPro" id="IPR012301">
    <property type="entry name" value="Malic_N_dom"/>
</dbReference>
<evidence type="ECO:0000256" key="3">
    <source>
        <dbReference type="ARBA" id="ARBA00023027"/>
    </source>
</evidence>
<reference evidence="7 8" key="1">
    <citation type="journal article" date="2020" name="Int. J. Syst. Evol. Microbiol.">
        <title>Novel acetic acid bacteria from cider fermentations: Acetobacter conturbans sp. nov. and Acetobacter fallax sp. nov.</title>
        <authorList>
            <person name="Sombolestani A.S."/>
            <person name="Cleenwerck I."/>
            <person name="Cnockaert M."/>
            <person name="Borremans W."/>
            <person name="Wieme A.D."/>
            <person name="De Vuyst L."/>
            <person name="Vandamme P."/>
        </authorList>
    </citation>
    <scope>NUCLEOTIDE SEQUENCE [LARGE SCALE GENOMIC DNA]</scope>
    <source>
        <strain evidence="7 8">LMG 1627</strain>
    </source>
</reference>
<dbReference type="SUPFAM" id="SSF53223">
    <property type="entry name" value="Aminoacid dehydrogenase-like, N-terminal domain"/>
    <property type="match status" value="1"/>
</dbReference>
<dbReference type="RefSeq" id="WP_173568515.1">
    <property type="nucleotide sequence ID" value="NZ_WOSY01000001.1"/>
</dbReference>
<dbReference type="Gene3D" id="3.40.50.720">
    <property type="entry name" value="NAD(P)-binding Rossmann-like Domain"/>
    <property type="match status" value="1"/>
</dbReference>
<dbReference type="InterPro" id="IPR036291">
    <property type="entry name" value="NAD(P)-bd_dom_sf"/>
</dbReference>
<dbReference type="PIRSF" id="PIRSF000106">
    <property type="entry name" value="ME"/>
    <property type="match status" value="1"/>
</dbReference>
<dbReference type="GO" id="GO:0016491">
    <property type="term" value="F:oxidoreductase activity"/>
    <property type="evidence" value="ECO:0007669"/>
    <property type="project" value="UniProtKB-KW"/>
</dbReference>
<dbReference type="PANTHER" id="PTHR23406:SF34">
    <property type="entry name" value="NAD-DEPENDENT MALIC ENZYME, MITOCHONDRIAL"/>
    <property type="match status" value="1"/>
</dbReference>
<dbReference type="InterPro" id="IPR046346">
    <property type="entry name" value="Aminoacid_DH-like_N_sf"/>
</dbReference>
<dbReference type="InterPro" id="IPR001891">
    <property type="entry name" value="Malic_OxRdtase"/>
</dbReference>
<dbReference type="SMART" id="SM00919">
    <property type="entry name" value="Malic_M"/>
    <property type="match status" value="1"/>
</dbReference>
<keyword evidence="3" id="KW-0520">NAD</keyword>
<dbReference type="PANTHER" id="PTHR23406">
    <property type="entry name" value="MALIC ENZYME-RELATED"/>
    <property type="match status" value="1"/>
</dbReference>
<dbReference type="InterPro" id="IPR012302">
    <property type="entry name" value="Malic_NAD-bd"/>
</dbReference>
<dbReference type="SMART" id="SM01274">
    <property type="entry name" value="malic"/>
    <property type="match status" value="1"/>
</dbReference>
<name>A0ABX0K0E7_9PROT</name>
<gene>
    <name evidence="7" type="primary">maeA</name>
    <name evidence="7" type="ORF">GOB81_01025</name>
</gene>
<keyword evidence="4" id="KW-0479">Metal-binding</keyword>
<dbReference type="EMBL" id="WOSY01000001">
    <property type="protein sequence ID" value="NHN87219.1"/>
    <property type="molecule type" value="Genomic_DNA"/>
</dbReference>
<evidence type="ECO:0000256" key="4">
    <source>
        <dbReference type="RuleBase" id="RU003427"/>
    </source>
</evidence>
<dbReference type="Pfam" id="PF00390">
    <property type="entry name" value="malic"/>
    <property type="match status" value="1"/>
</dbReference>
<evidence type="ECO:0000256" key="2">
    <source>
        <dbReference type="ARBA" id="ARBA00023002"/>
    </source>
</evidence>
<dbReference type="SUPFAM" id="SSF51735">
    <property type="entry name" value="NAD(P)-binding Rossmann-fold domains"/>
    <property type="match status" value="1"/>
</dbReference>
<feature type="domain" description="Malic enzyme N-terminal" evidence="6">
    <location>
        <begin position="74"/>
        <end position="254"/>
    </location>
</feature>
<keyword evidence="2 7" id="KW-0560">Oxidoreductase</keyword>
<comment type="similarity">
    <text evidence="1 4">Belongs to the malic enzymes family.</text>
</comment>
<organism evidence="7 8">
    <name type="scientific">Acetobacter conturbans</name>
    <dbReference type="NCBI Taxonomy" id="1737472"/>
    <lineage>
        <taxon>Bacteria</taxon>
        <taxon>Pseudomonadati</taxon>
        <taxon>Pseudomonadota</taxon>
        <taxon>Alphaproteobacteria</taxon>
        <taxon>Acetobacterales</taxon>
        <taxon>Acetobacteraceae</taxon>
        <taxon>Acetobacter</taxon>
    </lineage>
</organism>
<dbReference type="PRINTS" id="PR00072">
    <property type="entry name" value="MALOXRDTASE"/>
</dbReference>
<evidence type="ECO:0000259" key="6">
    <source>
        <dbReference type="SMART" id="SM01274"/>
    </source>
</evidence>
<evidence type="ECO:0000256" key="1">
    <source>
        <dbReference type="ARBA" id="ARBA00008785"/>
    </source>
</evidence>
<dbReference type="CDD" id="cd05312">
    <property type="entry name" value="NAD_bind_1_malic_enz"/>
    <property type="match status" value="1"/>
</dbReference>
<feature type="domain" description="Malic enzyme NAD-binding" evidence="5">
    <location>
        <begin position="264"/>
        <end position="515"/>
    </location>
</feature>
<dbReference type="Pfam" id="PF03949">
    <property type="entry name" value="Malic_M"/>
    <property type="match status" value="1"/>
</dbReference>
<keyword evidence="8" id="KW-1185">Reference proteome</keyword>
<evidence type="ECO:0000259" key="5">
    <source>
        <dbReference type="SMART" id="SM00919"/>
    </source>
</evidence>
<sequence>MTILKSSVRGMALLNDGEVNHGTGFTQEERRDLGLEGLLPSQVETLDRQVERSLRHVEVKPDDLERYIYLNSLVDQNETLFYKVLRSDPARFVPIIYAPTLARACKLFSHIYRRPRGMYITLEMRGRIAEVLRNWPVSDVRTICVTTGGRILGLGDIGVNGMGIPIGKLQLYTVCGSVPPRSLLPIQLDIGTTNAALRADPLYLGLRREPPPQEELDAFVEEFVSAVQEVFPACCLHFEDWKGTDALRYLAKYRDRVLSYNDDIQGTGAVTLAGLFTAMKIREETLSDQRYLFLGAGSSGLGTADILISAMKLEGLSEEEACARITLMDVDGLLESSRTDLLPEQRRFAREAAPTKDLLATIRRVKPTVLVGVSTVGGAFNEAVIREMATLNERPIIFSLSLPQTNAECTAEQAYRWSDGRALFAGGIQFPNVELDGRIFYPGQANNFYIFPGLALAVYATRPKLITDDLIIETARALADQVNEVTRERGRLFPPQTDIIDVSMTSAVRLADFIFRNGMAQVERPADIRTWIEALAYNPDLQMDIAPSS</sequence>
<dbReference type="Proteomes" id="UP000631653">
    <property type="component" value="Unassembled WGS sequence"/>
</dbReference>
<dbReference type="Gene3D" id="3.40.50.10380">
    <property type="entry name" value="Malic enzyme, N-terminal domain"/>
    <property type="match status" value="1"/>
</dbReference>
<protein>
    <submittedName>
        <fullName evidence="7">Oxaloacetate-decarboxylating malate dehydrogenase</fullName>
        <ecNumber evidence="7">1.1.1.38</ecNumber>
    </submittedName>
</protein>
<comment type="caution">
    <text evidence="7">The sequence shown here is derived from an EMBL/GenBank/DDBJ whole genome shotgun (WGS) entry which is preliminary data.</text>
</comment>
<proteinExistence type="inferred from homology"/>
<dbReference type="EC" id="1.1.1.38" evidence="7"/>
<evidence type="ECO:0000313" key="7">
    <source>
        <dbReference type="EMBL" id="NHN87219.1"/>
    </source>
</evidence>
<dbReference type="InterPro" id="IPR037062">
    <property type="entry name" value="Malic_N_dom_sf"/>
</dbReference>